<evidence type="ECO:0000313" key="1">
    <source>
        <dbReference type="EMBL" id="CAB4124762.1"/>
    </source>
</evidence>
<organism evidence="1">
    <name type="scientific">uncultured Caudovirales phage</name>
    <dbReference type="NCBI Taxonomy" id="2100421"/>
    <lineage>
        <taxon>Viruses</taxon>
        <taxon>Duplodnaviria</taxon>
        <taxon>Heunggongvirae</taxon>
        <taxon>Uroviricota</taxon>
        <taxon>Caudoviricetes</taxon>
        <taxon>Peduoviridae</taxon>
        <taxon>Maltschvirus</taxon>
        <taxon>Maltschvirus maltsch</taxon>
    </lineage>
</organism>
<sequence>MNNYDRNNLDFLMTASKEELAKWWKTISHDDYQYSLELLNAYEKELIQIEDNLIEADLEAYNDYYPEANAVLKNIFR</sequence>
<proteinExistence type="predicted"/>
<protein>
    <submittedName>
        <fullName evidence="1">Uncharacterized protein</fullName>
    </submittedName>
</protein>
<accession>A0A6J5KTY1</accession>
<reference evidence="1" key="1">
    <citation type="submission" date="2020-04" db="EMBL/GenBank/DDBJ databases">
        <authorList>
            <person name="Chiriac C."/>
            <person name="Salcher M."/>
            <person name="Ghai R."/>
            <person name="Kavagutti S V."/>
        </authorList>
    </citation>
    <scope>NUCLEOTIDE SEQUENCE</scope>
</reference>
<name>A0A6J5KTY1_9CAUD</name>
<gene>
    <name evidence="1" type="ORF">UFOVP58_29</name>
</gene>
<dbReference type="EMBL" id="LR796186">
    <property type="protein sequence ID" value="CAB4124762.1"/>
    <property type="molecule type" value="Genomic_DNA"/>
</dbReference>